<keyword evidence="3" id="KW-1185">Reference proteome</keyword>
<dbReference type="EMBL" id="JAGPXD010000003">
    <property type="protein sequence ID" value="KAH7363608.1"/>
    <property type="molecule type" value="Genomic_DNA"/>
</dbReference>
<organism evidence="2 3">
    <name type="scientific">Plectosphaerella cucumerina</name>
    <dbReference type="NCBI Taxonomy" id="40658"/>
    <lineage>
        <taxon>Eukaryota</taxon>
        <taxon>Fungi</taxon>
        <taxon>Dikarya</taxon>
        <taxon>Ascomycota</taxon>
        <taxon>Pezizomycotina</taxon>
        <taxon>Sordariomycetes</taxon>
        <taxon>Hypocreomycetidae</taxon>
        <taxon>Glomerellales</taxon>
        <taxon>Plectosphaerellaceae</taxon>
        <taxon>Plectosphaerella</taxon>
    </lineage>
</organism>
<protein>
    <submittedName>
        <fullName evidence="2">Uncharacterized protein</fullName>
    </submittedName>
</protein>
<evidence type="ECO:0000256" key="1">
    <source>
        <dbReference type="SAM" id="MobiDB-lite"/>
    </source>
</evidence>
<gene>
    <name evidence="2" type="ORF">B0T11DRAFT_354015</name>
</gene>
<name>A0A8K0TNJ2_9PEZI</name>
<feature type="region of interest" description="Disordered" evidence="1">
    <location>
        <begin position="247"/>
        <end position="267"/>
    </location>
</feature>
<proteinExistence type="predicted"/>
<dbReference type="OrthoDB" id="4824008at2759"/>
<evidence type="ECO:0000313" key="2">
    <source>
        <dbReference type="EMBL" id="KAH7363608.1"/>
    </source>
</evidence>
<dbReference type="Proteomes" id="UP000813385">
    <property type="component" value="Unassembled WGS sequence"/>
</dbReference>
<dbReference type="AlphaFoldDB" id="A0A8K0TNJ2"/>
<comment type="caution">
    <text evidence="2">The sequence shown here is derived from an EMBL/GenBank/DDBJ whole genome shotgun (WGS) entry which is preliminary data.</text>
</comment>
<feature type="non-terminal residue" evidence="2">
    <location>
        <position position="1"/>
    </location>
</feature>
<evidence type="ECO:0000313" key="3">
    <source>
        <dbReference type="Proteomes" id="UP000813385"/>
    </source>
</evidence>
<sequence>LSFVSLIDFDPEENYDENPPSYIRYGLEWTLRLNQKKIAFQTEPDVVLAPSDFWNHTLRSNLENELSKLHQRRACQAETTTVTVSVNARGEEDLSGTDLTRRFDGLGTTWSVVEERLRRWSRLLLEGKKIRIKVVFNYTDTDRSARASGAGRGATASQLAERSVRLDAEQAASGSPDPWRQVYGICRCPGSPCDRGPYCFQDPETKKHYKLLGHHLRQLVKVVQTGGHFQSHGDMPQDIRNALYAEEQQQSNRKRKRGDQESQQTVQQPVIINNYIPTHGNQSSTAPQQLPTHQRPELEALDIPGMRDDAVIEYCAWHCTKVRRQQLREQYRLARDLTLEAGLDLELVYEDRNPAFLTDLGVFEGVARRWVRDVKIFLEQYVAF</sequence>
<reference evidence="2" key="1">
    <citation type="journal article" date="2021" name="Nat. Commun.">
        <title>Genetic determinants of endophytism in the Arabidopsis root mycobiome.</title>
        <authorList>
            <person name="Mesny F."/>
            <person name="Miyauchi S."/>
            <person name="Thiergart T."/>
            <person name="Pickel B."/>
            <person name="Atanasova L."/>
            <person name="Karlsson M."/>
            <person name="Huettel B."/>
            <person name="Barry K.W."/>
            <person name="Haridas S."/>
            <person name="Chen C."/>
            <person name="Bauer D."/>
            <person name="Andreopoulos W."/>
            <person name="Pangilinan J."/>
            <person name="LaButti K."/>
            <person name="Riley R."/>
            <person name="Lipzen A."/>
            <person name="Clum A."/>
            <person name="Drula E."/>
            <person name="Henrissat B."/>
            <person name="Kohler A."/>
            <person name="Grigoriev I.V."/>
            <person name="Martin F.M."/>
            <person name="Hacquard S."/>
        </authorList>
    </citation>
    <scope>NUCLEOTIDE SEQUENCE</scope>
    <source>
        <strain evidence="2">MPI-CAGE-AT-0016</strain>
    </source>
</reference>
<accession>A0A8K0TNJ2</accession>